<dbReference type="InterPro" id="IPR001173">
    <property type="entry name" value="Glyco_trans_2-like"/>
</dbReference>
<dbReference type="Proteomes" id="UP001596287">
    <property type="component" value="Unassembled WGS sequence"/>
</dbReference>
<evidence type="ECO:0000256" key="1">
    <source>
        <dbReference type="ARBA" id="ARBA00006739"/>
    </source>
</evidence>
<name>A0ABW1PMB4_9FLAO</name>
<dbReference type="CDD" id="cd04186">
    <property type="entry name" value="GT_2_like_c"/>
    <property type="match status" value="1"/>
</dbReference>
<dbReference type="RefSeq" id="WP_379790761.1">
    <property type="nucleotide sequence ID" value="NZ_JBHSQB010000004.1"/>
</dbReference>
<dbReference type="SUPFAM" id="SSF53448">
    <property type="entry name" value="Nucleotide-diphospho-sugar transferases"/>
    <property type="match status" value="1"/>
</dbReference>
<evidence type="ECO:0000259" key="4">
    <source>
        <dbReference type="Pfam" id="PF00535"/>
    </source>
</evidence>
<accession>A0ABW1PMB4</accession>
<evidence type="ECO:0000256" key="3">
    <source>
        <dbReference type="ARBA" id="ARBA00022679"/>
    </source>
</evidence>
<dbReference type="PANTHER" id="PTHR43179:SF12">
    <property type="entry name" value="GALACTOFURANOSYLTRANSFERASE GLFT2"/>
    <property type="match status" value="1"/>
</dbReference>
<comment type="similarity">
    <text evidence="1">Belongs to the glycosyltransferase 2 family.</text>
</comment>
<dbReference type="EMBL" id="JBHSQB010000004">
    <property type="protein sequence ID" value="MFC6096002.1"/>
    <property type="molecule type" value="Genomic_DNA"/>
</dbReference>
<dbReference type="EC" id="2.4.-.-" evidence="5"/>
<reference evidence="6" key="1">
    <citation type="journal article" date="2019" name="Int. J. Syst. Evol. Microbiol.">
        <title>The Global Catalogue of Microorganisms (GCM) 10K type strain sequencing project: providing services to taxonomists for standard genome sequencing and annotation.</title>
        <authorList>
            <consortium name="The Broad Institute Genomics Platform"/>
            <consortium name="The Broad Institute Genome Sequencing Center for Infectious Disease"/>
            <person name="Wu L."/>
            <person name="Ma J."/>
        </authorList>
    </citation>
    <scope>NUCLEOTIDE SEQUENCE [LARGE SCALE GENOMIC DNA]</scope>
    <source>
        <strain evidence="6">CCUG 49679</strain>
    </source>
</reference>
<protein>
    <submittedName>
        <fullName evidence="5">Glycosyltransferase family 2 protein</fullName>
        <ecNumber evidence="5">2.4.-.-</ecNumber>
    </submittedName>
</protein>
<keyword evidence="6" id="KW-1185">Reference proteome</keyword>
<comment type="caution">
    <text evidence="5">The sequence shown here is derived from an EMBL/GenBank/DDBJ whole genome shotgun (WGS) entry which is preliminary data.</text>
</comment>
<keyword evidence="2 5" id="KW-0328">Glycosyltransferase</keyword>
<gene>
    <name evidence="5" type="ORF">ACFPVY_05040</name>
</gene>
<evidence type="ECO:0000256" key="2">
    <source>
        <dbReference type="ARBA" id="ARBA00022676"/>
    </source>
</evidence>
<evidence type="ECO:0000313" key="5">
    <source>
        <dbReference type="EMBL" id="MFC6096002.1"/>
    </source>
</evidence>
<dbReference type="PANTHER" id="PTHR43179">
    <property type="entry name" value="RHAMNOSYLTRANSFERASE WBBL"/>
    <property type="match status" value="1"/>
</dbReference>
<organism evidence="5 6">
    <name type="scientific">Flavobacterium qiangtangense</name>
    <dbReference type="NCBI Taxonomy" id="1442595"/>
    <lineage>
        <taxon>Bacteria</taxon>
        <taxon>Pseudomonadati</taxon>
        <taxon>Bacteroidota</taxon>
        <taxon>Flavobacteriia</taxon>
        <taxon>Flavobacteriales</taxon>
        <taxon>Flavobacteriaceae</taxon>
        <taxon>Flavobacterium</taxon>
    </lineage>
</organism>
<proteinExistence type="inferred from homology"/>
<feature type="domain" description="Glycosyltransferase 2-like" evidence="4">
    <location>
        <begin position="6"/>
        <end position="181"/>
    </location>
</feature>
<evidence type="ECO:0000313" key="6">
    <source>
        <dbReference type="Proteomes" id="UP001596287"/>
    </source>
</evidence>
<dbReference type="Pfam" id="PF00535">
    <property type="entry name" value="Glycos_transf_2"/>
    <property type="match status" value="1"/>
</dbReference>
<dbReference type="InterPro" id="IPR029044">
    <property type="entry name" value="Nucleotide-diphossugar_trans"/>
</dbReference>
<sequence>MKKIAVVILNWNGKKLLEEFLPSIVRFSPEATIYLADNASSDDSISFVKNTFSSIKIIQNTDNFGFAKGYNQAMRFVEEDYYALVNSDIEVTENWLAPILEIFENQPETAIIQPKILDYKNKEMFEYAGAGGGFIDKYGFPFCRGRIFQSLEKDNNQYNDEIDIFWASGACFFIRKEIFRKLNGFDEDFFAHQEEIDLCWRAFNLNYKVKYTGKSTVYHVGGATLKESSPHKTFLNFRNSLWMMLKNVPQRKLFQTMFVRLFLDGQAGIQFALHGKFPHLWAILKAHFYFYLLIFKFLNKRESNQYVNYYKINSIVYYHFIKKGKVFESNFNNSL</sequence>
<keyword evidence="3 5" id="KW-0808">Transferase</keyword>
<dbReference type="GO" id="GO:0016757">
    <property type="term" value="F:glycosyltransferase activity"/>
    <property type="evidence" value="ECO:0007669"/>
    <property type="project" value="UniProtKB-KW"/>
</dbReference>
<dbReference type="Gene3D" id="3.90.550.10">
    <property type="entry name" value="Spore Coat Polysaccharide Biosynthesis Protein SpsA, Chain A"/>
    <property type="match status" value="1"/>
</dbReference>